<reference evidence="1 2" key="1">
    <citation type="submission" date="2018-09" db="EMBL/GenBank/DDBJ databases">
        <title>Genomic Encyclopedia of Archaeal and Bacterial Type Strains, Phase II (KMG-II): from individual species to whole genera.</title>
        <authorList>
            <person name="Goeker M."/>
        </authorList>
    </citation>
    <scope>NUCLEOTIDE SEQUENCE [LARGE SCALE GENOMIC DNA]</scope>
    <source>
        <strain evidence="1 2">DSM 27148</strain>
    </source>
</reference>
<comment type="caution">
    <text evidence="1">The sequence shown here is derived from an EMBL/GenBank/DDBJ whole genome shotgun (WGS) entry which is preliminary data.</text>
</comment>
<sequence>MIMRIVFLIFLTAFVKSLNAQVLFDLKRDVNLEGWTSPVSEEVKAEVLKKVEANGSIGWVVYSMENGDSTSLVNLHMVDFNCDGIHDFIYTGSVGAESDGIIFLQGNSNGIYTRVLGLFGRLIDVSVNDGLSPMSFTIENYGCCGGVIDHIEKYVPVWNSSKFSFALQARYAMYYETDLPQTSFEKPIAFKTTNEKYFLRLNPCINDTILLDHDEVGNIFAEYPKDSDGIAIAEQIDNTGRVWWFVMMKNNIKPNWSLYVNGDNNDSPAYYLGWVSSRFVKKIE</sequence>
<name>A0A419VVB4_9BACT</name>
<gene>
    <name evidence="1" type="ORF">BC643_4389</name>
</gene>
<dbReference type="AlphaFoldDB" id="A0A419VVB4"/>
<dbReference type="Proteomes" id="UP000283387">
    <property type="component" value="Unassembled WGS sequence"/>
</dbReference>
<evidence type="ECO:0000313" key="1">
    <source>
        <dbReference type="EMBL" id="RKD86073.1"/>
    </source>
</evidence>
<keyword evidence="2" id="KW-1185">Reference proteome</keyword>
<protein>
    <submittedName>
        <fullName evidence="1">Uncharacterized protein</fullName>
    </submittedName>
</protein>
<organism evidence="1 2">
    <name type="scientific">Mangrovibacterium diazotrophicum</name>
    <dbReference type="NCBI Taxonomy" id="1261403"/>
    <lineage>
        <taxon>Bacteria</taxon>
        <taxon>Pseudomonadati</taxon>
        <taxon>Bacteroidota</taxon>
        <taxon>Bacteroidia</taxon>
        <taxon>Marinilabiliales</taxon>
        <taxon>Prolixibacteraceae</taxon>
        <taxon>Mangrovibacterium</taxon>
    </lineage>
</organism>
<proteinExistence type="predicted"/>
<accession>A0A419VVB4</accession>
<evidence type="ECO:0000313" key="2">
    <source>
        <dbReference type="Proteomes" id="UP000283387"/>
    </source>
</evidence>
<dbReference type="EMBL" id="RAPN01000005">
    <property type="protein sequence ID" value="RKD86073.1"/>
    <property type="molecule type" value="Genomic_DNA"/>
</dbReference>